<dbReference type="AlphaFoldDB" id="A0A0S7XQI6"/>
<dbReference type="Proteomes" id="UP000052020">
    <property type="component" value="Unassembled WGS sequence"/>
</dbReference>
<feature type="region of interest" description="Disordered" evidence="1">
    <location>
        <begin position="80"/>
        <end position="114"/>
    </location>
</feature>
<protein>
    <submittedName>
        <fullName evidence="2">Uncharacterized protein</fullName>
    </submittedName>
</protein>
<evidence type="ECO:0000313" key="3">
    <source>
        <dbReference type="Proteomes" id="UP000052020"/>
    </source>
</evidence>
<feature type="region of interest" description="Disordered" evidence="1">
    <location>
        <begin position="33"/>
        <end position="52"/>
    </location>
</feature>
<sequence length="114" mass="12418">MGCSLGAGYAIGRYVIGERYVKRGAVAIRTQPRPRPTYTGVVPSPSASDAWRFDTPESYTEEWLPEDQGGARATVEEIPAELAHERDQEATTEEEAGASAPAPTVHYPGRRVSR</sequence>
<gene>
    <name evidence="2" type="ORF">AMK68_00685</name>
</gene>
<evidence type="ECO:0000313" key="2">
    <source>
        <dbReference type="EMBL" id="KPJ64765.1"/>
    </source>
</evidence>
<evidence type="ECO:0000256" key="1">
    <source>
        <dbReference type="SAM" id="MobiDB-lite"/>
    </source>
</evidence>
<reference evidence="2 3" key="1">
    <citation type="journal article" date="2015" name="Microbiome">
        <title>Genomic resolution of linkages in carbon, nitrogen, and sulfur cycling among widespread estuary sediment bacteria.</title>
        <authorList>
            <person name="Baker B.J."/>
            <person name="Lazar C.S."/>
            <person name="Teske A.P."/>
            <person name="Dick G.J."/>
        </authorList>
    </citation>
    <scope>NUCLEOTIDE SEQUENCE [LARGE SCALE GENOMIC DNA]</scope>
    <source>
        <strain evidence="2">DG_56</strain>
    </source>
</reference>
<dbReference type="EMBL" id="LIZY01000008">
    <property type="protein sequence ID" value="KPJ64765.1"/>
    <property type="molecule type" value="Genomic_DNA"/>
</dbReference>
<comment type="caution">
    <text evidence="2">The sequence shown here is derived from an EMBL/GenBank/DDBJ whole genome shotgun (WGS) entry which is preliminary data.</text>
</comment>
<proteinExistence type="predicted"/>
<organism evidence="2 3">
    <name type="scientific">candidate division KD3-62 bacterium DG_56</name>
    <dbReference type="NCBI Taxonomy" id="1704032"/>
    <lineage>
        <taxon>Bacteria</taxon>
        <taxon>candidate division KD3-62</taxon>
    </lineage>
</organism>
<accession>A0A0S7XQI6</accession>
<name>A0A0S7XQI6_9BACT</name>